<keyword evidence="1" id="KW-0732">Signal</keyword>
<proteinExistence type="predicted"/>
<dbReference type="EMBL" id="PYYB01000001">
    <property type="protein sequence ID" value="PTL58855.1"/>
    <property type="molecule type" value="Genomic_DNA"/>
</dbReference>
<organism evidence="2 3">
    <name type="scientific">Paraconexibacter algicola</name>
    <dbReference type="NCBI Taxonomy" id="2133960"/>
    <lineage>
        <taxon>Bacteria</taxon>
        <taxon>Bacillati</taxon>
        <taxon>Actinomycetota</taxon>
        <taxon>Thermoleophilia</taxon>
        <taxon>Solirubrobacterales</taxon>
        <taxon>Paraconexibacteraceae</taxon>
        <taxon>Paraconexibacter</taxon>
    </lineage>
</organism>
<protein>
    <submittedName>
        <fullName evidence="2">Uncharacterized protein</fullName>
    </submittedName>
</protein>
<reference evidence="2 3" key="1">
    <citation type="submission" date="2018-03" db="EMBL/GenBank/DDBJ databases">
        <title>Aquarubrobacter algicola gen. nov., sp. nov., a novel actinobacterium isolated from shallow eutrophic lake during the end of cyanobacterial harmful algal blooms.</title>
        <authorList>
            <person name="Chun S.J."/>
        </authorList>
    </citation>
    <scope>NUCLEOTIDE SEQUENCE [LARGE SCALE GENOMIC DNA]</scope>
    <source>
        <strain evidence="2 3">Seoho-28</strain>
    </source>
</reference>
<gene>
    <name evidence="2" type="ORF">C7Y72_03905</name>
</gene>
<sequence length="439" mass="44595">MSARIPALSTAALAAALLVPAAAQAAPPWTAPTQLTASAGLAPSLAFDGDGDGVASVRVGAMGREAFGVRADGTKTWSRAASTLGAGPIPSGSGRTISLRLQKAGGADRVLVGWSEGTTSGTIGTLRPLRTVPLRTSEYALAAATSGDAAIAFVEELGGGRSRLWFTTRRAGGTFQTPRIIRGTGSQRSVSVSVNDRGRYVVAWSQNGTGDPRVEARMGRTSGRGNGLLNAGPSLGVARVSTLVTGTGRTTVAWGTEDGGEEQNEPTEIRAAVAPSTSFVLRPSTQIDRAADGALEGDVPSPSLAAGASGTTTIAYTLSGRFVDNDARTPVRVSRQDARAVFGAPAELTADGTHGEITASPDGTVTVPYVLGAQLPFTDLPLQVARRTSVESAFGAPEEVTTDASPFVVSASAPGTSGAPQILYVRGAAKDVALTRRAG</sequence>
<evidence type="ECO:0000313" key="3">
    <source>
        <dbReference type="Proteomes" id="UP000240739"/>
    </source>
</evidence>
<dbReference type="AlphaFoldDB" id="A0A2T4UI30"/>
<name>A0A2T4UI30_9ACTN</name>
<evidence type="ECO:0000313" key="2">
    <source>
        <dbReference type="EMBL" id="PTL58855.1"/>
    </source>
</evidence>
<dbReference type="RefSeq" id="WP_107567292.1">
    <property type="nucleotide sequence ID" value="NZ_PYYB01000001.1"/>
</dbReference>
<comment type="caution">
    <text evidence="2">The sequence shown here is derived from an EMBL/GenBank/DDBJ whole genome shotgun (WGS) entry which is preliminary data.</text>
</comment>
<feature type="chain" id="PRO_5015531898" evidence="1">
    <location>
        <begin position="26"/>
        <end position="439"/>
    </location>
</feature>
<dbReference type="OrthoDB" id="9790815at2"/>
<feature type="signal peptide" evidence="1">
    <location>
        <begin position="1"/>
        <end position="25"/>
    </location>
</feature>
<dbReference type="Proteomes" id="UP000240739">
    <property type="component" value="Unassembled WGS sequence"/>
</dbReference>
<keyword evidence="3" id="KW-1185">Reference proteome</keyword>
<accession>A0A2T4UI30</accession>
<evidence type="ECO:0000256" key="1">
    <source>
        <dbReference type="SAM" id="SignalP"/>
    </source>
</evidence>